<dbReference type="RefSeq" id="XP_002790244.2">
    <property type="nucleotide sequence ID" value="XM_002790198.2"/>
</dbReference>
<proteinExistence type="predicted"/>
<dbReference type="Proteomes" id="UP000002059">
    <property type="component" value="Partially assembled WGS sequence"/>
</dbReference>
<keyword evidence="2" id="KW-1185">Reference proteome</keyword>
<dbReference type="EMBL" id="KN294018">
    <property type="protein sequence ID" value="EEH37515.2"/>
    <property type="molecule type" value="Genomic_DNA"/>
</dbReference>
<protein>
    <submittedName>
        <fullName evidence="1">Uncharacterized protein</fullName>
    </submittedName>
</protein>
<organism evidence="1 2">
    <name type="scientific">Paracoccidioides lutzii (strain ATCC MYA-826 / Pb01)</name>
    <name type="common">Paracoccidioides brasiliensis</name>
    <dbReference type="NCBI Taxonomy" id="502779"/>
    <lineage>
        <taxon>Eukaryota</taxon>
        <taxon>Fungi</taxon>
        <taxon>Dikarya</taxon>
        <taxon>Ascomycota</taxon>
        <taxon>Pezizomycotina</taxon>
        <taxon>Eurotiomycetes</taxon>
        <taxon>Eurotiomycetidae</taxon>
        <taxon>Onygenales</taxon>
        <taxon>Ajellomycetaceae</taxon>
        <taxon>Paracoccidioides</taxon>
    </lineage>
</organism>
<accession>C1HAV4</accession>
<dbReference type="GeneID" id="9093413"/>
<sequence>MAHMHIVREGNVPPHPIFPFKAYHFGRQRQTLKGGAKRSLKDIAAALSLQIKPLPEVASGGFKKRASHSPRHNFGPDICDYEWSQLGKRHETFAHGLRVRAHKKLRSQPMQ</sequence>
<dbReference type="VEuPathDB" id="FungiDB:PAAG_07933"/>
<evidence type="ECO:0000313" key="1">
    <source>
        <dbReference type="EMBL" id="EEH37515.2"/>
    </source>
</evidence>
<dbReference type="KEGG" id="pbl:PAAG_07933"/>
<name>C1HAV4_PARBA</name>
<dbReference type="AlphaFoldDB" id="C1HAV4"/>
<gene>
    <name evidence="1" type="ORF">PAAG_07933</name>
</gene>
<dbReference type="HOGENOM" id="CLU_2159144_0_0_1"/>
<reference evidence="1 2" key="1">
    <citation type="journal article" date="2011" name="PLoS Genet.">
        <title>Comparative genomic analysis of human fungal pathogens causing paracoccidioidomycosis.</title>
        <authorList>
            <person name="Desjardins C.A."/>
            <person name="Champion M.D."/>
            <person name="Holder J.W."/>
            <person name="Muszewska A."/>
            <person name="Goldberg J."/>
            <person name="Bailao A.M."/>
            <person name="Brigido M.M."/>
            <person name="Ferreira M.E."/>
            <person name="Garcia A.M."/>
            <person name="Grynberg M."/>
            <person name="Gujja S."/>
            <person name="Heiman D.I."/>
            <person name="Henn M.R."/>
            <person name="Kodira C.D."/>
            <person name="Leon-Narvaez H."/>
            <person name="Longo L.V."/>
            <person name="Ma L.J."/>
            <person name="Malavazi I."/>
            <person name="Matsuo A.L."/>
            <person name="Morais F.V."/>
            <person name="Pereira M."/>
            <person name="Rodriguez-Brito S."/>
            <person name="Sakthikumar S."/>
            <person name="Salem-Izacc S.M."/>
            <person name="Sykes S.M."/>
            <person name="Teixeira M.M."/>
            <person name="Vallejo M.C."/>
            <person name="Walter M.E."/>
            <person name="Yandava C."/>
            <person name="Young S."/>
            <person name="Zeng Q."/>
            <person name="Zucker J."/>
            <person name="Felipe M.S."/>
            <person name="Goldman G.H."/>
            <person name="Haas B.J."/>
            <person name="McEwen J.G."/>
            <person name="Nino-Vega G."/>
            <person name="Puccia R."/>
            <person name="San-Blas G."/>
            <person name="Soares C.M."/>
            <person name="Birren B.W."/>
            <person name="Cuomo C.A."/>
        </authorList>
    </citation>
    <scope>NUCLEOTIDE SEQUENCE [LARGE SCALE GENOMIC DNA]</scope>
    <source>
        <strain evidence="2">ATCC MYA-826 / Pb01</strain>
    </source>
</reference>
<evidence type="ECO:0000313" key="2">
    <source>
        <dbReference type="Proteomes" id="UP000002059"/>
    </source>
</evidence>